<name>A0A1H1HVU6_9MICC</name>
<sequence length="57" mass="6177">MNAGVLVMRLAGLAGKRIVRWCGRLLRSGPVVAALRRARTSCVYDDAPIEVKLNIAV</sequence>
<dbReference type="AlphaFoldDB" id="A0A1H1HVU6"/>
<evidence type="ECO:0008006" key="3">
    <source>
        <dbReference type="Google" id="ProtNLM"/>
    </source>
</evidence>
<protein>
    <recommendedName>
        <fullName evidence="3">Transposase</fullName>
    </recommendedName>
</protein>
<accession>A0A1H1HVU6</accession>
<evidence type="ECO:0000313" key="1">
    <source>
        <dbReference type="EMBL" id="SDR29534.1"/>
    </source>
</evidence>
<reference evidence="1 2" key="1">
    <citation type="submission" date="2016-10" db="EMBL/GenBank/DDBJ databases">
        <authorList>
            <person name="de Groot N.N."/>
        </authorList>
    </citation>
    <scope>NUCLEOTIDE SEQUENCE [LARGE SCALE GENOMIC DNA]</scope>
    <source>
        <strain evidence="1 2">DSM 20117</strain>
    </source>
</reference>
<dbReference type="EMBL" id="FNKH01000003">
    <property type="protein sequence ID" value="SDR29534.1"/>
    <property type="molecule type" value="Genomic_DNA"/>
</dbReference>
<evidence type="ECO:0000313" key="2">
    <source>
        <dbReference type="Proteomes" id="UP000181917"/>
    </source>
</evidence>
<keyword evidence="2" id="KW-1185">Reference proteome</keyword>
<proteinExistence type="predicted"/>
<organism evidence="1 2">
    <name type="scientific">Crystallibacter crystallopoietes</name>
    <dbReference type="NCBI Taxonomy" id="37928"/>
    <lineage>
        <taxon>Bacteria</taxon>
        <taxon>Bacillati</taxon>
        <taxon>Actinomycetota</taxon>
        <taxon>Actinomycetes</taxon>
        <taxon>Micrococcales</taxon>
        <taxon>Micrococcaceae</taxon>
        <taxon>Crystallibacter</taxon>
    </lineage>
</organism>
<dbReference type="Proteomes" id="UP000181917">
    <property type="component" value="Unassembled WGS sequence"/>
</dbReference>
<gene>
    <name evidence="1" type="ORF">SAMN04489742_4709</name>
</gene>